<evidence type="ECO:0000259" key="3">
    <source>
        <dbReference type="Pfam" id="PF24620"/>
    </source>
</evidence>
<accession>A0AAP0SC16</accession>
<evidence type="ECO:0008006" key="6">
    <source>
        <dbReference type="Google" id="ProtNLM"/>
    </source>
</evidence>
<dbReference type="Proteomes" id="UP001415857">
    <property type="component" value="Unassembled WGS sequence"/>
</dbReference>
<evidence type="ECO:0000256" key="1">
    <source>
        <dbReference type="SAM" id="MobiDB-lite"/>
    </source>
</evidence>
<keyword evidence="5" id="KW-1185">Reference proteome</keyword>
<dbReference type="GO" id="GO:0010468">
    <property type="term" value="P:regulation of gene expression"/>
    <property type="evidence" value="ECO:0007669"/>
    <property type="project" value="InterPro"/>
</dbReference>
<protein>
    <recommendedName>
        <fullName evidence="6">NYN domain-containing protein</fullName>
    </recommendedName>
</protein>
<dbReference type="Pfam" id="PF01936">
    <property type="entry name" value="NYN"/>
    <property type="match status" value="1"/>
</dbReference>
<dbReference type="GO" id="GO:0004540">
    <property type="term" value="F:RNA nuclease activity"/>
    <property type="evidence" value="ECO:0007669"/>
    <property type="project" value="InterPro"/>
</dbReference>
<sequence>MLFWAVDNPAPANYLLISGDRDFSNALHQLRMRRYNILLAQPQKASAPLVAAAKSVWFWTSLLAGGLPLTKSELQQLSNNSYVSSSDTLQIPVSDPIQINQPVDSFSESFLFGNQKFPNRGRGVDVRFKGKQIGRNVGKPNVSRTSSLPIGIQEDQNNANSHQLGYAPAKQFREPQQVSGAYNPKAPLSGPAPNFIPSNPDPSWNNSNPDPSWNNSNPDPSWNNSNNFQSNYQNHYPQPLRADDFPMQPPVTPGKYFPPNPHTHASQLMPPRPDGPSFSSGSLTNVNDIGKLNISDHPSIVHNRPTFQQRNGEQKPNSIYESPNPSSLSVPQNGQILPNTPPFYHDTSNTRYPHGPELPPSSSSPMGTTTALPAKGIWGTPGCPKPSEYVQGLIGIVLLTLNTLKNEKIMPTEANIADCIRYGDPKHRNTDVKKALESAVEQQMLVKQNIGVMQLYVSKNERLWKCVNPIGGNPKQYPKATWDGIQKFLTSPAGRSAIMASQCR</sequence>
<feature type="domain" description="DUF7625" evidence="3">
    <location>
        <begin position="380"/>
        <end position="473"/>
    </location>
</feature>
<reference evidence="4 5" key="1">
    <citation type="journal article" date="2024" name="Plant J.">
        <title>Genome sequences and population genomics reveal climatic adaptation and genomic divergence between two closely related sweetgum species.</title>
        <authorList>
            <person name="Xu W.Q."/>
            <person name="Ren C.Q."/>
            <person name="Zhang X.Y."/>
            <person name="Comes H.P."/>
            <person name="Liu X.H."/>
            <person name="Li Y.G."/>
            <person name="Kettle C.J."/>
            <person name="Jalonen R."/>
            <person name="Gaisberger H."/>
            <person name="Ma Y.Z."/>
            <person name="Qiu Y.X."/>
        </authorList>
    </citation>
    <scope>NUCLEOTIDE SEQUENCE [LARGE SCALE GENOMIC DNA]</scope>
    <source>
        <strain evidence="4">Hangzhou</strain>
    </source>
</reference>
<evidence type="ECO:0000313" key="4">
    <source>
        <dbReference type="EMBL" id="KAK9291962.1"/>
    </source>
</evidence>
<dbReference type="EMBL" id="JBBPBK010000001">
    <property type="protein sequence ID" value="KAK9291962.1"/>
    <property type="molecule type" value="Genomic_DNA"/>
</dbReference>
<name>A0AAP0SC16_LIQFO</name>
<dbReference type="Pfam" id="PF24620">
    <property type="entry name" value="DUF7625"/>
    <property type="match status" value="1"/>
</dbReference>
<dbReference type="GO" id="GO:0005777">
    <property type="term" value="C:peroxisome"/>
    <property type="evidence" value="ECO:0007669"/>
    <property type="project" value="InterPro"/>
</dbReference>
<dbReference type="PANTHER" id="PTHR14379">
    <property type="entry name" value="LIMKAIN B LKAP"/>
    <property type="match status" value="1"/>
</dbReference>
<feature type="compositionally biased region" description="Low complexity" evidence="1">
    <location>
        <begin position="197"/>
        <end position="234"/>
    </location>
</feature>
<evidence type="ECO:0000259" key="2">
    <source>
        <dbReference type="Pfam" id="PF01936"/>
    </source>
</evidence>
<feature type="compositionally biased region" description="Polar residues" evidence="1">
    <location>
        <begin position="277"/>
        <end position="287"/>
    </location>
</feature>
<comment type="caution">
    <text evidence="4">The sequence shown here is derived from an EMBL/GenBank/DDBJ whole genome shotgun (WGS) entry which is preliminary data.</text>
</comment>
<dbReference type="InterPro" id="IPR024768">
    <property type="entry name" value="Marf1"/>
</dbReference>
<organism evidence="4 5">
    <name type="scientific">Liquidambar formosana</name>
    <name type="common">Formosan gum</name>
    <dbReference type="NCBI Taxonomy" id="63359"/>
    <lineage>
        <taxon>Eukaryota</taxon>
        <taxon>Viridiplantae</taxon>
        <taxon>Streptophyta</taxon>
        <taxon>Embryophyta</taxon>
        <taxon>Tracheophyta</taxon>
        <taxon>Spermatophyta</taxon>
        <taxon>Magnoliopsida</taxon>
        <taxon>eudicotyledons</taxon>
        <taxon>Gunneridae</taxon>
        <taxon>Pentapetalae</taxon>
        <taxon>Saxifragales</taxon>
        <taxon>Altingiaceae</taxon>
        <taxon>Liquidambar</taxon>
    </lineage>
</organism>
<feature type="region of interest" description="Disordered" evidence="1">
    <location>
        <begin position="344"/>
        <end position="373"/>
    </location>
</feature>
<gene>
    <name evidence="4" type="ORF">L1049_019914</name>
</gene>
<dbReference type="InterPro" id="IPR056042">
    <property type="entry name" value="DUF7625"/>
</dbReference>
<evidence type="ECO:0000313" key="5">
    <source>
        <dbReference type="Proteomes" id="UP001415857"/>
    </source>
</evidence>
<feature type="region of interest" description="Disordered" evidence="1">
    <location>
        <begin position="174"/>
        <end position="331"/>
    </location>
</feature>
<feature type="compositionally biased region" description="Pro residues" evidence="1">
    <location>
        <begin position="247"/>
        <end position="261"/>
    </location>
</feature>
<feature type="compositionally biased region" description="Polar residues" evidence="1">
    <location>
        <begin position="305"/>
        <end position="331"/>
    </location>
</feature>
<dbReference type="PANTHER" id="PTHR14379:SF7">
    <property type="entry name" value="ENDONUCLEASE OR GLYCOSYL HYDROLASE-RELATED"/>
    <property type="match status" value="1"/>
</dbReference>
<dbReference type="InterPro" id="IPR021139">
    <property type="entry name" value="NYN"/>
</dbReference>
<feature type="domain" description="NYN" evidence="2">
    <location>
        <begin position="1"/>
        <end position="55"/>
    </location>
</feature>
<dbReference type="AlphaFoldDB" id="A0AAP0SC16"/>
<proteinExistence type="predicted"/>